<evidence type="ECO:0000313" key="4">
    <source>
        <dbReference type="Proteomes" id="UP000694915"/>
    </source>
</evidence>
<feature type="compositionally biased region" description="Basic and acidic residues" evidence="2">
    <location>
        <begin position="144"/>
        <end position="153"/>
    </location>
</feature>
<dbReference type="Proteomes" id="UP000694915">
    <property type="component" value="Chromosome 6"/>
</dbReference>
<feature type="domain" description="Disks large homolog 5 N-terminal" evidence="3">
    <location>
        <begin position="5"/>
        <end position="76"/>
    </location>
</feature>
<keyword evidence="1" id="KW-0175">Coiled coil</keyword>
<protein>
    <submittedName>
        <fullName evidence="5">Disks large homolog 5-like</fullName>
    </submittedName>
</protein>
<dbReference type="RefSeq" id="XP_026635787.1">
    <property type="nucleotide sequence ID" value="XM_026779986.1"/>
</dbReference>
<name>A0ABM1U1C5_MICOH</name>
<evidence type="ECO:0000259" key="3">
    <source>
        <dbReference type="Pfam" id="PF04822"/>
    </source>
</evidence>
<feature type="compositionally biased region" description="Low complexity" evidence="2">
    <location>
        <begin position="154"/>
        <end position="163"/>
    </location>
</feature>
<evidence type="ECO:0000256" key="2">
    <source>
        <dbReference type="SAM" id="MobiDB-lite"/>
    </source>
</evidence>
<dbReference type="InterPro" id="IPR006907">
    <property type="entry name" value="DLG5_N"/>
</dbReference>
<evidence type="ECO:0000256" key="1">
    <source>
        <dbReference type="SAM" id="Coils"/>
    </source>
</evidence>
<dbReference type="GeneID" id="113456211"/>
<dbReference type="PANTHER" id="PTHR21558">
    <property type="entry name" value="SPEER/SPETEX"/>
    <property type="match status" value="1"/>
</dbReference>
<gene>
    <name evidence="5" type="primary">LOC113456211</name>
</gene>
<keyword evidence="4" id="KW-1185">Reference proteome</keyword>
<feature type="coiled-coil region" evidence="1">
    <location>
        <begin position="2"/>
        <end position="86"/>
    </location>
</feature>
<dbReference type="Pfam" id="PF04822">
    <property type="entry name" value="Takusan"/>
    <property type="match status" value="1"/>
</dbReference>
<accession>A0ABM1U1C5</accession>
<dbReference type="PANTHER" id="PTHR21558:SF13">
    <property type="entry name" value="MCG129800-RELATED"/>
    <property type="match status" value="1"/>
</dbReference>
<reference evidence="5" key="1">
    <citation type="submission" date="2025-08" db="UniProtKB">
        <authorList>
            <consortium name="RefSeq"/>
        </authorList>
    </citation>
    <scope>IDENTIFICATION</scope>
</reference>
<sequence length="219" mass="26281">MVLTKKQKVKSLTTQLQQMTRERNELRDHLISITEEPIDNRTRSYRKPNPLFEKLKRKHEKVMSDLQCLEDEKNEVTEKFNELAKESFFYCNLQYQLAMEKYQIEDKVDLLKQENKKLMQYWVLLQKHLEDLHLAFQDQEEENRDLQTQEHQEQQSLEESLQSPVKQKELVNQEKNLAVNLQHHVTVSQMRSESLQHEPEQSSAQDESLPPTELLQQEH</sequence>
<evidence type="ECO:0000313" key="5">
    <source>
        <dbReference type="RefSeq" id="XP_026635787.1"/>
    </source>
</evidence>
<proteinExistence type="predicted"/>
<feature type="region of interest" description="Disordered" evidence="2">
    <location>
        <begin position="188"/>
        <end position="219"/>
    </location>
</feature>
<feature type="region of interest" description="Disordered" evidence="2">
    <location>
        <begin position="140"/>
        <end position="164"/>
    </location>
</feature>
<organism evidence="4 5">
    <name type="scientific">Microtus ochrogaster</name>
    <name type="common">Prairie vole</name>
    <dbReference type="NCBI Taxonomy" id="79684"/>
    <lineage>
        <taxon>Eukaryota</taxon>
        <taxon>Metazoa</taxon>
        <taxon>Chordata</taxon>
        <taxon>Craniata</taxon>
        <taxon>Vertebrata</taxon>
        <taxon>Euteleostomi</taxon>
        <taxon>Mammalia</taxon>
        <taxon>Eutheria</taxon>
        <taxon>Euarchontoglires</taxon>
        <taxon>Glires</taxon>
        <taxon>Rodentia</taxon>
        <taxon>Myomorpha</taxon>
        <taxon>Muroidea</taxon>
        <taxon>Cricetidae</taxon>
        <taxon>Arvicolinae</taxon>
        <taxon>Microtus</taxon>
    </lineage>
</organism>